<evidence type="ECO:0000313" key="2">
    <source>
        <dbReference type="Proteomes" id="UP000183126"/>
    </source>
</evidence>
<accession>A0ABY0UM32</accession>
<sequence>MLWNRHSIRTFFMTAFQKDIRRFQFPGYGETGTCFLRGRVNPDGSYTFLCSQLKNYTSTPITSVVEEIFAKAVKDFKDAGLVSSELSFSEILARSRWVEHYPKGTGRSSEDTYALVNFASGPNPAWDYVSLERAIEKCGVEEGFFLISPEDLQFGR</sequence>
<dbReference type="Proteomes" id="UP000183126">
    <property type="component" value="Chromosome I"/>
</dbReference>
<keyword evidence="2" id="KW-1185">Reference proteome</keyword>
<dbReference type="EMBL" id="LT629760">
    <property type="protein sequence ID" value="SDS89263.1"/>
    <property type="molecule type" value="Genomic_DNA"/>
</dbReference>
<protein>
    <submittedName>
        <fullName evidence="1">Uncharacterized protein</fullName>
    </submittedName>
</protein>
<organism evidence="1 2">
    <name type="scientific">Pseudomonas trivialis</name>
    <dbReference type="NCBI Taxonomy" id="200450"/>
    <lineage>
        <taxon>Bacteria</taxon>
        <taxon>Pseudomonadati</taxon>
        <taxon>Pseudomonadota</taxon>
        <taxon>Gammaproteobacteria</taxon>
        <taxon>Pseudomonadales</taxon>
        <taxon>Pseudomonadaceae</taxon>
        <taxon>Pseudomonas</taxon>
    </lineage>
</organism>
<proteinExistence type="predicted"/>
<gene>
    <name evidence="1" type="ORF">SAMN04490205_3992</name>
</gene>
<evidence type="ECO:0000313" key="1">
    <source>
        <dbReference type="EMBL" id="SDS89263.1"/>
    </source>
</evidence>
<reference evidence="1 2" key="1">
    <citation type="submission" date="2016-10" db="EMBL/GenBank/DDBJ databases">
        <authorList>
            <person name="Varghese N."/>
            <person name="Submissions S."/>
        </authorList>
    </citation>
    <scope>NUCLEOTIDE SEQUENCE [LARGE SCALE GENOMIC DNA]</scope>
    <source>
        <strain evidence="1 2">BS3111</strain>
    </source>
</reference>
<name>A0ABY0UM32_9PSED</name>